<keyword evidence="2" id="KW-0539">Nucleus</keyword>
<name>A0A397YYL3_BRACM</name>
<evidence type="ECO:0000256" key="1">
    <source>
        <dbReference type="ARBA" id="ARBA00004123"/>
    </source>
</evidence>
<evidence type="ECO:0000313" key="5">
    <source>
        <dbReference type="EMBL" id="RID57738.1"/>
    </source>
</evidence>
<dbReference type="AlphaFoldDB" id="A0A397YYL3"/>
<feature type="domain" description="Mediator complex subunit 15 KIX" evidence="4">
    <location>
        <begin position="131"/>
        <end position="202"/>
    </location>
</feature>
<dbReference type="PANTHER" id="PTHR33137:SF4">
    <property type="entry name" value="MEDIATOR OF RNA POLYMERASE II TRANSCRIPTION SUBUNIT 15A-RELATED"/>
    <property type="match status" value="1"/>
</dbReference>
<dbReference type="GO" id="GO:0005634">
    <property type="term" value="C:nucleus"/>
    <property type="evidence" value="ECO:0007669"/>
    <property type="project" value="UniProtKB-SubCell"/>
</dbReference>
<reference evidence="5 6" key="1">
    <citation type="submission" date="2018-06" db="EMBL/GenBank/DDBJ databases">
        <title>WGS assembly of Brassica rapa FPsc.</title>
        <authorList>
            <person name="Bowman J."/>
            <person name="Kohchi T."/>
            <person name="Yamato K."/>
            <person name="Jenkins J."/>
            <person name="Shu S."/>
            <person name="Ishizaki K."/>
            <person name="Yamaoka S."/>
            <person name="Nishihama R."/>
            <person name="Nakamura Y."/>
            <person name="Berger F."/>
            <person name="Adam C."/>
            <person name="Aki S."/>
            <person name="Althoff F."/>
            <person name="Araki T."/>
            <person name="Arteaga-Vazquez M."/>
            <person name="Balasubrmanian S."/>
            <person name="Bauer D."/>
            <person name="Boehm C."/>
            <person name="Briginshaw L."/>
            <person name="Caballero-Perez J."/>
            <person name="Catarino B."/>
            <person name="Chen F."/>
            <person name="Chiyoda S."/>
            <person name="Chovatia M."/>
            <person name="Davies K."/>
            <person name="Delmans M."/>
            <person name="Demura T."/>
            <person name="Dierschke T."/>
            <person name="Dolan L."/>
            <person name="Dorantes-Acosta A."/>
            <person name="Eklund D."/>
            <person name="Florent S."/>
            <person name="Flores-Sandoval E."/>
            <person name="Fujiyama A."/>
            <person name="Fukuzawa H."/>
            <person name="Galik B."/>
            <person name="Grimanelli D."/>
            <person name="Grimwood J."/>
            <person name="Grossniklaus U."/>
            <person name="Hamada T."/>
            <person name="Haseloff J."/>
            <person name="Hetherington A."/>
            <person name="Higo A."/>
            <person name="Hirakawa Y."/>
            <person name="Hundley H."/>
            <person name="Ikeda Y."/>
            <person name="Inoue K."/>
            <person name="Inoue S."/>
            <person name="Ishida S."/>
            <person name="Jia Q."/>
            <person name="Kakita M."/>
            <person name="Kanazawa T."/>
            <person name="Kawai Y."/>
            <person name="Kawashima T."/>
            <person name="Kennedy M."/>
            <person name="Kinose K."/>
            <person name="Kinoshita T."/>
            <person name="Kohara Y."/>
            <person name="Koide E."/>
            <person name="Komatsu K."/>
            <person name="Kopischke S."/>
            <person name="Kubo M."/>
            <person name="Kyozuka J."/>
            <person name="Lagercrantz U."/>
            <person name="Lin S."/>
            <person name="Lindquist E."/>
            <person name="Lipzen A."/>
            <person name="Lu C."/>
            <person name="Luna E."/>
            <person name="Martienssen R."/>
            <person name="Minamino N."/>
            <person name="Mizutani M."/>
            <person name="Mizutani M."/>
            <person name="Mochizuki N."/>
            <person name="Monte I."/>
            <person name="Mosher R."/>
            <person name="Nagasaki H."/>
            <person name="Nakagami H."/>
            <person name="Naramoto S."/>
            <person name="Nishitani K."/>
            <person name="Ohtani M."/>
            <person name="Okamoto T."/>
            <person name="Okumura M."/>
            <person name="Phillips J."/>
            <person name="Pollak B."/>
            <person name="Reinders A."/>
            <person name="Roevekamp M."/>
            <person name="Sano R."/>
            <person name="Sawa S."/>
            <person name="Schmid M."/>
            <person name="Shirakawa M."/>
            <person name="Solano R."/>
            <person name="Spunde A."/>
            <person name="Suetsugu N."/>
            <person name="Sugano S."/>
            <person name="Sugiyama A."/>
            <person name="Sun R."/>
            <person name="Suzuki Y."/>
            <person name="Takenaka M."/>
            <person name="Takezawa D."/>
            <person name="Tomogane H."/>
            <person name="Tsuzuki M."/>
            <person name="Ueda T."/>
            <person name="Umeda M."/>
            <person name="Ward J."/>
            <person name="Watanabe Y."/>
            <person name="Yazaki K."/>
            <person name="Yokoyama R."/>
            <person name="Yoshitake Y."/>
            <person name="Yotsui I."/>
            <person name="Zachgo S."/>
            <person name="Schmutz J."/>
        </authorList>
    </citation>
    <scope>NUCLEOTIDE SEQUENCE [LARGE SCALE GENOMIC DNA]</scope>
    <source>
        <strain evidence="6">cv. B-3</strain>
    </source>
</reference>
<accession>A0A397YYL3</accession>
<dbReference type="GO" id="GO:0003713">
    <property type="term" value="F:transcription coactivator activity"/>
    <property type="evidence" value="ECO:0007669"/>
    <property type="project" value="InterPro"/>
</dbReference>
<dbReference type="GO" id="GO:0031490">
    <property type="term" value="F:chromatin DNA binding"/>
    <property type="evidence" value="ECO:0007669"/>
    <property type="project" value="InterPro"/>
</dbReference>
<dbReference type="InterPro" id="IPR036546">
    <property type="entry name" value="MED15_KIX"/>
</dbReference>
<dbReference type="PANTHER" id="PTHR33137">
    <property type="entry name" value="MEDIATOR OF RNA POLYMERASE II TRANSCRIPTION SUBUNIT 15A-RELATED"/>
    <property type="match status" value="1"/>
</dbReference>
<feature type="region of interest" description="Disordered" evidence="3">
    <location>
        <begin position="1"/>
        <end position="20"/>
    </location>
</feature>
<dbReference type="FunFam" id="1.10.246.20:FF:000003">
    <property type="entry name" value="Mediator of RNA polymerase II transcription subunit 15a"/>
    <property type="match status" value="1"/>
</dbReference>
<gene>
    <name evidence="5" type="ORF">BRARA_F01092</name>
</gene>
<proteinExistence type="predicted"/>
<dbReference type="InterPro" id="IPR044661">
    <property type="entry name" value="MED15a/b/c-like"/>
</dbReference>
<dbReference type="EMBL" id="CM010633">
    <property type="protein sequence ID" value="RID57738.1"/>
    <property type="molecule type" value="Genomic_DNA"/>
</dbReference>
<comment type="subcellular location">
    <subcellularLocation>
        <location evidence="1">Nucleus</location>
    </subcellularLocation>
</comment>
<sequence length="204" mass="23234">MGTSVNNGEPVMDTNDWGTQLSSDSRQKIVNKILETLKKHLPFSGPEGINELKRIAVRFEEKVFSSSVHQTDYLRKISLKMLIMETKDQNTAGSSSSIPADSNNPALDELDSLMINVERFLLNEEPAMSSGDWRAQLPPDSRQKNVDKLMETLEKHVPYLEQEGIEEVRRIAISFEELIFNTALNQVDYFPKISLKMQTMEEDN</sequence>
<evidence type="ECO:0000256" key="2">
    <source>
        <dbReference type="ARBA" id="ARBA00023242"/>
    </source>
</evidence>
<dbReference type="InterPro" id="IPR036529">
    <property type="entry name" value="KIX_dom_sf"/>
</dbReference>
<dbReference type="Pfam" id="PF16987">
    <property type="entry name" value="KIX_2"/>
    <property type="match status" value="2"/>
</dbReference>
<evidence type="ECO:0000256" key="3">
    <source>
        <dbReference type="SAM" id="MobiDB-lite"/>
    </source>
</evidence>
<dbReference type="Gene3D" id="1.10.246.20">
    <property type="entry name" value="Coactivator CBP, KIX domain"/>
    <property type="match status" value="2"/>
</dbReference>
<protein>
    <recommendedName>
        <fullName evidence="4">Mediator complex subunit 15 KIX domain-containing protein</fullName>
    </recommendedName>
</protein>
<evidence type="ECO:0000259" key="4">
    <source>
        <dbReference type="Pfam" id="PF16987"/>
    </source>
</evidence>
<dbReference type="Proteomes" id="UP000264353">
    <property type="component" value="Chromosome A6"/>
</dbReference>
<feature type="domain" description="Mediator complex subunit 15 KIX" evidence="4">
    <location>
        <begin position="14"/>
        <end position="94"/>
    </location>
</feature>
<evidence type="ECO:0000313" key="6">
    <source>
        <dbReference type="Proteomes" id="UP000264353"/>
    </source>
</evidence>
<organism evidence="5 6">
    <name type="scientific">Brassica campestris</name>
    <name type="common">Field mustard</name>
    <dbReference type="NCBI Taxonomy" id="3711"/>
    <lineage>
        <taxon>Eukaryota</taxon>
        <taxon>Viridiplantae</taxon>
        <taxon>Streptophyta</taxon>
        <taxon>Embryophyta</taxon>
        <taxon>Tracheophyta</taxon>
        <taxon>Spermatophyta</taxon>
        <taxon>Magnoliopsida</taxon>
        <taxon>eudicotyledons</taxon>
        <taxon>Gunneridae</taxon>
        <taxon>Pentapetalae</taxon>
        <taxon>rosids</taxon>
        <taxon>malvids</taxon>
        <taxon>Brassicales</taxon>
        <taxon>Brassicaceae</taxon>
        <taxon>Brassiceae</taxon>
        <taxon>Brassica</taxon>
    </lineage>
</organism>